<sequence>MKLYVVDDDYIEYLKKFDNHVLNYSGKDYKNKRKYLGILLNINECKYIAPLSSPNKKTDYLEIGEIRKSIVPIIRIVSNENLLGTIKLSSMIPVYDETVISYYNIKDEKDIKYKNLVSKEYKFININKEYIIKNALKLYTQKINNMSMKYVQETVNFKLLEEKAKLYMNKKIFEV</sequence>
<organism evidence="1 2">
    <name type="scientific">Pseudoleptotrichia goodfellowii F0264</name>
    <dbReference type="NCBI Taxonomy" id="596323"/>
    <lineage>
        <taxon>Bacteria</taxon>
        <taxon>Fusobacteriati</taxon>
        <taxon>Fusobacteriota</taxon>
        <taxon>Fusobacteriia</taxon>
        <taxon>Fusobacteriales</taxon>
        <taxon>Leptotrichiaceae</taxon>
        <taxon>Pseudoleptotrichia</taxon>
    </lineage>
</organism>
<name>D0GMG7_9FUSO</name>
<proteinExistence type="predicted"/>
<dbReference type="InterPro" id="IPR025911">
    <property type="entry name" value="ToxN/AbiQ_toxin"/>
</dbReference>
<comment type="caution">
    <text evidence="1">The sequence shown here is derived from an EMBL/GenBank/DDBJ whole genome shotgun (WGS) entry which is preliminary data.</text>
</comment>
<dbReference type="Gene3D" id="3.10.129.130">
    <property type="match status" value="1"/>
</dbReference>
<dbReference type="GO" id="GO:0003723">
    <property type="term" value="F:RNA binding"/>
    <property type="evidence" value="ECO:0007669"/>
    <property type="project" value="InterPro"/>
</dbReference>
<keyword evidence="2" id="KW-1185">Reference proteome</keyword>
<dbReference type="GO" id="GO:0004521">
    <property type="term" value="F:RNA endonuclease activity"/>
    <property type="evidence" value="ECO:0007669"/>
    <property type="project" value="InterPro"/>
</dbReference>
<dbReference type="Proteomes" id="UP000004226">
    <property type="component" value="Unassembled WGS sequence"/>
</dbReference>
<evidence type="ECO:0000313" key="2">
    <source>
        <dbReference type="Proteomes" id="UP000004226"/>
    </source>
</evidence>
<reference evidence="1 2" key="1">
    <citation type="submission" date="2009-10" db="EMBL/GenBank/DDBJ databases">
        <authorList>
            <person name="Harkins D.M."/>
            <person name="Madupu R."/>
            <person name="Durkin A.S."/>
            <person name="Torralba M."/>
            <person name="Methe B."/>
            <person name="Sutton G.G."/>
            <person name="Strausberg R.L."/>
            <person name="Nelson K.E."/>
        </authorList>
    </citation>
    <scope>NUCLEOTIDE SEQUENCE [LARGE SCALE GENOMIC DNA]</scope>
    <source>
        <strain evidence="1 2">F0264</strain>
    </source>
</reference>
<protein>
    <recommendedName>
        <fullName evidence="3">Type III toxin-antitoxin system ToxN/AbiQ family toxin</fullName>
    </recommendedName>
</protein>
<dbReference type="InterPro" id="IPR053735">
    <property type="entry name" value="Type_III_TA_endoRNase"/>
</dbReference>
<dbReference type="AlphaFoldDB" id="D0GMG7"/>
<dbReference type="EMBL" id="ADAD01000134">
    <property type="protein sequence ID" value="EEY34744.1"/>
    <property type="molecule type" value="Genomic_DNA"/>
</dbReference>
<accession>D0GMG7</accession>
<dbReference type="Pfam" id="PF13958">
    <property type="entry name" value="ToxN_toxin"/>
    <property type="match status" value="1"/>
</dbReference>
<evidence type="ECO:0000313" key="1">
    <source>
        <dbReference type="EMBL" id="EEY34744.1"/>
    </source>
</evidence>
<gene>
    <name evidence="1" type="ORF">HMPREF0554_1383</name>
</gene>
<evidence type="ECO:0008006" key="3">
    <source>
        <dbReference type="Google" id="ProtNLM"/>
    </source>
</evidence>
<dbReference type="RefSeq" id="WP_006807646.1">
    <property type="nucleotide sequence ID" value="NZ_ADAD01000134.1"/>
</dbReference>